<keyword evidence="2" id="KW-0489">Methyltransferase</keyword>
<reference evidence="2 3" key="1">
    <citation type="submission" date="2022-10" db="EMBL/GenBank/DDBJ databases">
        <title>Luteolibacter flavescens strain MCCC 1K03193, whole genome shotgun sequencing project.</title>
        <authorList>
            <person name="Zhao G."/>
            <person name="Shen L."/>
        </authorList>
    </citation>
    <scope>NUCLEOTIDE SEQUENCE [LARGE SCALE GENOMIC DNA]</scope>
    <source>
        <strain evidence="2 3">MCCC 1K03193</strain>
    </source>
</reference>
<gene>
    <name evidence="2" type="ORF">OKA04_10570</name>
</gene>
<feature type="domain" description="Methyltransferase FkbM" evidence="1">
    <location>
        <begin position="80"/>
        <end position="206"/>
    </location>
</feature>
<organism evidence="2 3">
    <name type="scientific">Luteolibacter flavescens</name>
    <dbReference type="NCBI Taxonomy" id="1859460"/>
    <lineage>
        <taxon>Bacteria</taxon>
        <taxon>Pseudomonadati</taxon>
        <taxon>Verrucomicrobiota</taxon>
        <taxon>Verrucomicrobiia</taxon>
        <taxon>Verrucomicrobiales</taxon>
        <taxon>Verrucomicrobiaceae</taxon>
        <taxon>Luteolibacter</taxon>
    </lineage>
</organism>
<dbReference type="EMBL" id="JAPDDS010000005">
    <property type="protein sequence ID" value="MCW1885172.1"/>
    <property type="molecule type" value="Genomic_DNA"/>
</dbReference>
<dbReference type="PANTHER" id="PTHR32026">
    <property type="entry name" value="METHYLTRANSFERASE-LIKE PROTEIN 24"/>
    <property type="match status" value="1"/>
</dbReference>
<proteinExistence type="predicted"/>
<dbReference type="Proteomes" id="UP001207930">
    <property type="component" value="Unassembled WGS sequence"/>
</dbReference>
<protein>
    <submittedName>
        <fullName evidence="2">FkbM family methyltransferase</fullName>
    </submittedName>
</protein>
<keyword evidence="3" id="KW-1185">Reference proteome</keyword>
<keyword evidence="2" id="KW-0808">Transferase</keyword>
<dbReference type="NCBIfam" id="TIGR01444">
    <property type="entry name" value="fkbM_fam"/>
    <property type="match status" value="1"/>
</dbReference>
<name>A0ABT3FNX5_9BACT</name>
<comment type="caution">
    <text evidence="2">The sequence shown here is derived from an EMBL/GenBank/DDBJ whole genome shotgun (WGS) entry which is preliminary data.</text>
</comment>
<dbReference type="RefSeq" id="WP_264501129.1">
    <property type="nucleotide sequence ID" value="NZ_JAPDDS010000005.1"/>
</dbReference>
<evidence type="ECO:0000313" key="2">
    <source>
        <dbReference type="EMBL" id="MCW1885172.1"/>
    </source>
</evidence>
<sequence>MAFDKSITSSSFPRSLRALMAGFRHDFFYSLLHRPISGLEDLGDPKDSCNWTILTRDLKPDSVVYCAGVGRDISFEHAIADGFGPVVHLLDPSPTGLATMQLPENQRPQFVFHPMALAGYSGTLELGPPGDAAEGSWMSLESDSDGPVATGPTVSVPCETVGSLMKRLGHTKIDLLKIDIEGAEYGVLDSLLSDNLPVRQIAVEFHNGVLPGIPRSRTIAMLWKMYKSGYRLIHKGGSNHTLLRKEDL</sequence>
<evidence type="ECO:0000313" key="3">
    <source>
        <dbReference type="Proteomes" id="UP001207930"/>
    </source>
</evidence>
<dbReference type="InterPro" id="IPR026913">
    <property type="entry name" value="METTL24"/>
</dbReference>
<dbReference type="GO" id="GO:0032259">
    <property type="term" value="P:methylation"/>
    <property type="evidence" value="ECO:0007669"/>
    <property type="project" value="UniProtKB-KW"/>
</dbReference>
<dbReference type="SUPFAM" id="SSF53335">
    <property type="entry name" value="S-adenosyl-L-methionine-dependent methyltransferases"/>
    <property type="match status" value="1"/>
</dbReference>
<dbReference type="Gene3D" id="3.40.50.150">
    <property type="entry name" value="Vaccinia Virus protein VP39"/>
    <property type="match status" value="1"/>
</dbReference>
<dbReference type="GO" id="GO:0008168">
    <property type="term" value="F:methyltransferase activity"/>
    <property type="evidence" value="ECO:0007669"/>
    <property type="project" value="UniProtKB-KW"/>
</dbReference>
<accession>A0ABT3FNX5</accession>
<evidence type="ECO:0000259" key="1">
    <source>
        <dbReference type="Pfam" id="PF05050"/>
    </source>
</evidence>
<dbReference type="InterPro" id="IPR029063">
    <property type="entry name" value="SAM-dependent_MTases_sf"/>
</dbReference>
<dbReference type="InterPro" id="IPR006342">
    <property type="entry name" value="FkbM_mtfrase"/>
</dbReference>
<dbReference type="Pfam" id="PF05050">
    <property type="entry name" value="Methyltransf_21"/>
    <property type="match status" value="1"/>
</dbReference>